<feature type="compositionally biased region" description="Acidic residues" evidence="1">
    <location>
        <begin position="176"/>
        <end position="186"/>
    </location>
</feature>
<evidence type="ECO:0000256" key="1">
    <source>
        <dbReference type="SAM" id="MobiDB-lite"/>
    </source>
</evidence>
<feature type="compositionally biased region" description="Pro residues" evidence="1">
    <location>
        <begin position="252"/>
        <end position="272"/>
    </location>
</feature>
<feature type="domain" description="Glucose-methanol-choline oxidoreductase C-terminal" evidence="2">
    <location>
        <begin position="474"/>
        <end position="535"/>
    </location>
</feature>
<sequence>MDGIIFAALSLVPPHLRGRRIVTKTFDIVKKCILLSREERLLNPICLLLKNGIDCAGRTAVQFTFTAEPKSRGRVRLEKDGFIEVDPRYFESTQDLFDVIRGVQSIVERLNGDAFRGVLDRLGRSACPVFLMNAFLQLIALLLREQPFTPEMAEKLEEVKRHNEDLNSLYPRGSDSDNEEEEEEIEGTSSSSSPLPFIPPSVGEGRQESMLRLASMQRLLEDLINEDTADLPEDPEDEEDPEDGGESKLPPSLSPPFPPLSPPLPSLSPSPPESILFPFSSISSQLKKQRKSPQTSNSPLHDKEKKKKVSKKSAPLPQDYVYIPLDRLISPDSSSSAFSETECSRACKVLKEEDETHTQIKKALQTKKCPYRNDVFYQLYNFCQQKAPFSSSSSPKAEKVYFSKTGDRLEASEIGYSGSKKEKDEEENEDNDNVFYLRVKIRNRSYEDANIFSTSDQWVASYPPILPSPEDPVQLAEYVLTYMTSIWHHGGTAAMGTVVDDLFRVKGIDGLSIVDASILPQIPRMNPTATLIMMGRYAALKKLASQGAEQPQGGTSPSSLQG</sequence>
<dbReference type="Gene3D" id="3.30.410.40">
    <property type="match status" value="1"/>
</dbReference>
<feature type="region of interest" description="Disordered" evidence="1">
    <location>
        <begin position="164"/>
        <end position="205"/>
    </location>
</feature>
<dbReference type="AlphaFoldDB" id="A0A2C6KX08"/>
<reference evidence="3 4" key="1">
    <citation type="journal article" date="2017" name="Int. J. Parasitol.">
        <title>The genome of the protozoan parasite Cystoisospora suis and a reverse vaccinology approach to identify vaccine candidates.</title>
        <authorList>
            <person name="Palmieri N."/>
            <person name="Shrestha A."/>
            <person name="Ruttkowski B."/>
            <person name="Beck T."/>
            <person name="Vogl C."/>
            <person name="Tomley F."/>
            <person name="Blake D.P."/>
            <person name="Joachim A."/>
        </authorList>
    </citation>
    <scope>NUCLEOTIDE SEQUENCE [LARGE SCALE GENOMIC DNA]</scope>
    <source>
        <strain evidence="3 4">Wien I</strain>
    </source>
</reference>
<dbReference type="RefSeq" id="XP_067922249.1">
    <property type="nucleotide sequence ID" value="XM_068065774.1"/>
</dbReference>
<dbReference type="InterPro" id="IPR036188">
    <property type="entry name" value="FAD/NAD-bd_sf"/>
</dbReference>
<feature type="compositionally biased region" description="Acidic residues" evidence="1">
    <location>
        <begin position="229"/>
        <end position="244"/>
    </location>
</feature>
<dbReference type="Pfam" id="PF05199">
    <property type="entry name" value="GMC_oxred_C"/>
    <property type="match status" value="1"/>
</dbReference>
<dbReference type="PANTHER" id="PTHR45968">
    <property type="entry name" value="OSJNBA0019K04.7 PROTEIN"/>
    <property type="match status" value="1"/>
</dbReference>
<feature type="region of interest" description="Disordered" evidence="1">
    <location>
        <begin position="229"/>
        <end position="315"/>
    </location>
</feature>
<dbReference type="InterPro" id="IPR051871">
    <property type="entry name" value="GMC_Oxidoreductase-Related"/>
</dbReference>
<evidence type="ECO:0000259" key="2">
    <source>
        <dbReference type="Pfam" id="PF05199"/>
    </source>
</evidence>
<dbReference type="GO" id="GO:0016614">
    <property type="term" value="F:oxidoreductase activity, acting on CH-OH group of donors"/>
    <property type="evidence" value="ECO:0007669"/>
    <property type="project" value="InterPro"/>
</dbReference>
<proteinExistence type="predicted"/>
<dbReference type="Gene3D" id="3.50.50.60">
    <property type="entry name" value="FAD/NAD(P)-binding domain"/>
    <property type="match status" value="1"/>
</dbReference>
<protein>
    <submittedName>
        <fullName evidence="3">Gmc oxidoreductase</fullName>
    </submittedName>
</protein>
<dbReference type="VEuPathDB" id="ToxoDB:CSUI_005603"/>
<dbReference type="InterPro" id="IPR007867">
    <property type="entry name" value="GMC_OxRtase_C"/>
</dbReference>
<dbReference type="EMBL" id="MIGC01002714">
    <property type="protein sequence ID" value="PHJ20562.1"/>
    <property type="molecule type" value="Genomic_DNA"/>
</dbReference>
<keyword evidence="4" id="KW-1185">Reference proteome</keyword>
<evidence type="ECO:0000313" key="4">
    <source>
        <dbReference type="Proteomes" id="UP000221165"/>
    </source>
</evidence>
<dbReference type="PANTHER" id="PTHR45968:SF3">
    <property type="entry name" value="OS04G0573100 PROTEIN"/>
    <property type="match status" value="1"/>
</dbReference>
<comment type="caution">
    <text evidence="3">The sequence shown here is derived from an EMBL/GenBank/DDBJ whole genome shotgun (WGS) entry which is preliminary data.</text>
</comment>
<dbReference type="GeneID" id="94428985"/>
<organism evidence="3 4">
    <name type="scientific">Cystoisospora suis</name>
    <dbReference type="NCBI Taxonomy" id="483139"/>
    <lineage>
        <taxon>Eukaryota</taxon>
        <taxon>Sar</taxon>
        <taxon>Alveolata</taxon>
        <taxon>Apicomplexa</taxon>
        <taxon>Conoidasida</taxon>
        <taxon>Coccidia</taxon>
        <taxon>Eucoccidiorida</taxon>
        <taxon>Eimeriorina</taxon>
        <taxon>Sarcocystidae</taxon>
        <taxon>Cystoisospora</taxon>
    </lineage>
</organism>
<name>A0A2C6KX08_9APIC</name>
<gene>
    <name evidence="3" type="ORF">CSUI_005603</name>
</gene>
<dbReference type="Proteomes" id="UP000221165">
    <property type="component" value="Unassembled WGS sequence"/>
</dbReference>
<feature type="compositionally biased region" description="Low complexity" evidence="1">
    <location>
        <begin position="273"/>
        <end position="284"/>
    </location>
</feature>
<dbReference type="SUPFAM" id="SSF51905">
    <property type="entry name" value="FAD/NAD(P)-binding domain"/>
    <property type="match status" value="1"/>
</dbReference>
<accession>A0A2C6KX08</accession>
<dbReference type="OrthoDB" id="269227at2759"/>
<evidence type="ECO:0000313" key="3">
    <source>
        <dbReference type="EMBL" id="PHJ20562.1"/>
    </source>
</evidence>